<evidence type="ECO:0008006" key="3">
    <source>
        <dbReference type="Google" id="ProtNLM"/>
    </source>
</evidence>
<comment type="caution">
    <text evidence="1">The sequence shown here is derived from an EMBL/GenBank/DDBJ whole genome shotgun (WGS) entry which is preliminary data.</text>
</comment>
<organism evidence="1 2">
    <name type="scientific">Sinobacterium caligoides</name>
    <dbReference type="NCBI Taxonomy" id="933926"/>
    <lineage>
        <taxon>Bacteria</taxon>
        <taxon>Pseudomonadati</taxon>
        <taxon>Pseudomonadota</taxon>
        <taxon>Gammaproteobacteria</taxon>
        <taxon>Cellvibrionales</taxon>
        <taxon>Spongiibacteraceae</taxon>
        <taxon>Sinobacterium</taxon>
    </lineage>
</organism>
<proteinExistence type="predicted"/>
<gene>
    <name evidence="1" type="ORF">EDC56_0805</name>
</gene>
<dbReference type="Proteomes" id="UP000275394">
    <property type="component" value="Unassembled WGS sequence"/>
</dbReference>
<evidence type="ECO:0000313" key="1">
    <source>
        <dbReference type="EMBL" id="ROS05275.1"/>
    </source>
</evidence>
<protein>
    <recommendedName>
        <fullName evidence="3">Transglycosylase-like protein with SLT domain</fullName>
    </recommendedName>
</protein>
<accession>A0A3N2E124</accession>
<keyword evidence="2" id="KW-1185">Reference proteome</keyword>
<evidence type="ECO:0000313" key="2">
    <source>
        <dbReference type="Proteomes" id="UP000275394"/>
    </source>
</evidence>
<sequence>MASFIMSLSAEELEHYVIRPTLSALDVESEGAVKLLLGTAALESHFSLSHSHHSMPDGLGLFQITPQAHREVWDNYLAFRPNLASKVRGLASQHHFLTSPDIELRTNLSYSTAIAWMIYQYHNETNNLPIDEDVSSMGELWAQLFEHGPLQDKTTFINCYRRLVGETRRPIKQPIKASSERRK</sequence>
<name>A0A3N2E124_9GAMM</name>
<reference evidence="1 2" key="1">
    <citation type="submission" date="2018-11" db="EMBL/GenBank/DDBJ databases">
        <title>Genomic Encyclopedia of Type Strains, Phase IV (KMG-IV): sequencing the most valuable type-strain genomes for metagenomic binning, comparative biology and taxonomic classification.</title>
        <authorList>
            <person name="Goeker M."/>
        </authorList>
    </citation>
    <scope>NUCLEOTIDE SEQUENCE [LARGE SCALE GENOMIC DNA]</scope>
    <source>
        <strain evidence="1 2">DSM 100316</strain>
    </source>
</reference>
<dbReference type="AlphaFoldDB" id="A0A3N2E124"/>
<dbReference type="EMBL" id="RKHR01000003">
    <property type="protein sequence ID" value="ROS05275.1"/>
    <property type="molecule type" value="Genomic_DNA"/>
</dbReference>